<dbReference type="Gene3D" id="1.10.3550.10">
    <property type="entry name" value="eoxyguanosinetriphosphate triphosphohydrolase domain-like"/>
    <property type="match status" value="1"/>
</dbReference>
<evidence type="ECO:0000259" key="2">
    <source>
        <dbReference type="PROSITE" id="PS51831"/>
    </source>
</evidence>
<sequence>MRTSLRRRRVVMQWERLLTPQRLGKRAAPEPQDPRSEFTRDNDRIVFSSAFRRMQDKTQVFPLAKSDYVRTRLTHSLEVASVGRSLGMRAAERIRRVCPDAAAVVRPDEVGMIVASACLAHDIGNPPFGHAGESAIQEWFSRAPEGREFLSCSGMSAAERADLEAFEGNAQGFRILTRLQYPQQRGGMHLTAAMLATFAKYPGASTAADPAGEAVSRHKFGYMQSEADLFEEVAAMTDLPRRPGPVAAWHRHPLAFLVEAADDICYHVMDIEDGYKAGVVSHEQLLALHQPWRDAHIDGRAQAMGTDAQKAEFYRAKTIGKLIDDVVDRFEACLPGMLDGSFDRELMVGIPRAAEFKRFKEVARERVYRHQAVLEIEACGFEVISGLLSAFLGAVEDNAARGEQGQSVRTRTLLHLMPGAHREFAALSPYERALCVTDFVSGMTDTYAVEFYQRIRGISLP</sequence>
<dbReference type="SMART" id="SM00471">
    <property type="entry name" value="HDc"/>
    <property type="match status" value="1"/>
</dbReference>
<dbReference type="InterPro" id="IPR003607">
    <property type="entry name" value="HD/PDEase_dom"/>
</dbReference>
<dbReference type="OrthoDB" id="9803619at2"/>
<evidence type="ECO:0000313" key="3">
    <source>
        <dbReference type="EMBL" id="OZI37091.1"/>
    </source>
</evidence>
<dbReference type="InterPro" id="IPR006674">
    <property type="entry name" value="HD_domain"/>
</dbReference>
<dbReference type="InterPro" id="IPR006261">
    <property type="entry name" value="dGTPase"/>
</dbReference>
<protein>
    <submittedName>
        <fullName evidence="3">Deoxyguanosinetriphosphate triphosphohydrolase</fullName>
    </submittedName>
</protein>
<dbReference type="EMBL" id="NEVM01000001">
    <property type="protein sequence ID" value="OZI37091.1"/>
    <property type="molecule type" value="Genomic_DNA"/>
</dbReference>
<feature type="domain" description="HD" evidence="2">
    <location>
        <begin position="72"/>
        <end position="267"/>
    </location>
</feature>
<dbReference type="NCBIfam" id="TIGR01353">
    <property type="entry name" value="dGTP_triPase"/>
    <property type="match status" value="1"/>
</dbReference>
<keyword evidence="4" id="KW-1185">Reference proteome</keyword>
<dbReference type="PANTHER" id="PTHR11373:SF32">
    <property type="entry name" value="DEOXYGUANOSINETRIPHOSPHATE TRIPHOSPHOHYDROLASE"/>
    <property type="match status" value="1"/>
</dbReference>
<evidence type="ECO:0000313" key="4">
    <source>
        <dbReference type="Proteomes" id="UP000216020"/>
    </source>
</evidence>
<dbReference type="Gene3D" id="1.10.3210.10">
    <property type="entry name" value="Hypothetical protein af1432"/>
    <property type="match status" value="1"/>
</dbReference>
<dbReference type="InterPro" id="IPR050135">
    <property type="entry name" value="dGTPase-like"/>
</dbReference>
<evidence type="ECO:0000256" key="1">
    <source>
        <dbReference type="ARBA" id="ARBA00022801"/>
    </source>
</evidence>
<dbReference type="InterPro" id="IPR026875">
    <property type="entry name" value="PHydrolase_assoc_dom"/>
</dbReference>
<dbReference type="InterPro" id="IPR027432">
    <property type="entry name" value="dGTP_triphosphohydrolase_C"/>
</dbReference>
<dbReference type="Pfam" id="PF13286">
    <property type="entry name" value="HD_assoc"/>
    <property type="match status" value="1"/>
</dbReference>
<dbReference type="PROSITE" id="PS51831">
    <property type="entry name" value="HD"/>
    <property type="match status" value="1"/>
</dbReference>
<organism evidence="3 4">
    <name type="scientific">Bordetella genomosp. 10</name>
    <dbReference type="NCBI Taxonomy" id="1416804"/>
    <lineage>
        <taxon>Bacteria</taxon>
        <taxon>Pseudomonadati</taxon>
        <taxon>Pseudomonadota</taxon>
        <taxon>Betaproteobacteria</taxon>
        <taxon>Burkholderiales</taxon>
        <taxon>Alcaligenaceae</taxon>
        <taxon>Bordetella</taxon>
    </lineage>
</organism>
<dbReference type="Pfam" id="PF01966">
    <property type="entry name" value="HD"/>
    <property type="match status" value="1"/>
</dbReference>
<dbReference type="Proteomes" id="UP000216020">
    <property type="component" value="Unassembled WGS sequence"/>
</dbReference>
<dbReference type="InterPro" id="IPR023293">
    <property type="entry name" value="dGTP_triP_hydro_central_sf"/>
</dbReference>
<dbReference type="GO" id="GO:0008832">
    <property type="term" value="F:dGTPase activity"/>
    <property type="evidence" value="ECO:0007669"/>
    <property type="project" value="TreeGrafter"/>
</dbReference>
<dbReference type="GO" id="GO:0006203">
    <property type="term" value="P:dGTP catabolic process"/>
    <property type="evidence" value="ECO:0007669"/>
    <property type="project" value="TreeGrafter"/>
</dbReference>
<gene>
    <name evidence="3" type="ORF">CAL29_01255</name>
</gene>
<dbReference type="NCBIfam" id="NF002205">
    <property type="entry name" value="PRK01096.1"/>
    <property type="match status" value="1"/>
</dbReference>
<dbReference type="AlphaFoldDB" id="A0A261SJ83"/>
<dbReference type="SUPFAM" id="SSF109604">
    <property type="entry name" value="HD-domain/PDEase-like"/>
    <property type="match status" value="1"/>
</dbReference>
<dbReference type="PANTHER" id="PTHR11373">
    <property type="entry name" value="DEOXYNUCLEOSIDE TRIPHOSPHATE TRIPHOSPHOHYDROLASE"/>
    <property type="match status" value="1"/>
</dbReference>
<dbReference type="Gene3D" id="1.10.3410.10">
    <property type="entry name" value="putative deoxyguanosinetriphosphate triphosphohydrolase like domain"/>
    <property type="match status" value="1"/>
</dbReference>
<name>A0A261SJ83_9BORD</name>
<comment type="caution">
    <text evidence="3">The sequence shown here is derived from an EMBL/GenBank/DDBJ whole genome shotgun (WGS) entry which is preliminary data.</text>
</comment>
<accession>A0A261SJ83</accession>
<proteinExistence type="predicted"/>
<reference evidence="4" key="1">
    <citation type="submission" date="2017-05" db="EMBL/GenBank/DDBJ databases">
        <title>Complete and WGS of Bordetella genogroups.</title>
        <authorList>
            <person name="Spilker T."/>
            <person name="Lipuma J."/>
        </authorList>
    </citation>
    <scope>NUCLEOTIDE SEQUENCE [LARGE SCALE GENOMIC DNA]</scope>
    <source>
        <strain evidence="4">AU16122</strain>
    </source>
</reference>
<keyword evidence="1 3" id="KW-0378">Hydrolase</keyword>